<feature type="domain" description="MYND-type" evidence="5">
    <location>
        <begin position="1"/>
        <end position="40"/>
    </location>
</feature>
<evidence type="ECO:0000256" key="3">
    <source>
        <dbReference type="ARBA" id="ARBA00022833"/>
    </source>
</evidence>
<evidence type="ECO:0000259" key="5">
    <source>
        <dbReference type="PROSITE" id="PS50865"/>
    </source>
</evidence>
<keyword evidence="7" id="KW-1185">Reference proteome</keyword>
<organism evidence="6 7">
    <name type="scientific">Colletotrichum destructivum</name>
    <dbReference type="NCBI Taxonomy" id="34406"/>
    <lineage>
        <taxon>Eukaryota</taxon>
        <taxon>Fungi</taxon>
        <taxon>Dikarya</taxon>
        <taxon>Ascomycota</taxon>
        <taxon>Pezizomycotina</taxon>
        <taxon>Sordariomycetes</taxon>
        <taxon>Hypocreomycetidae</taxon>
        <taxon>Glomerellales</taxon>
        <taxon>Glomerellaceae</taxon>
        <taxon>Colletotrichum</taxon>
        <taxon>Colletotrichum destructivum species complex</taxon>
    </lineage>
</organism>
<accession>A0AAX4J4E1</accession>
<evidence type="ECO:0000313" key="6">
    <source>
        <dbReference type="EMBL" id="WQF90444.1"/>
    </source>
</evidence>
<dbReference type="Pfam" id="PF01753">
    <property type="entry name" value="zf-MYND"/>
    <property type="match status" value="1"/>
</dbReference>
<evidence type="ECO:0000256" key="4">
    <source>
        <dbReference type="PROSITE-ProRule" id="PRU00134"/>
    </source>
</evidence>
<dbReference type="GeneID" id="87951958"/>
<keyword evidence="1" id="KW-0479">Metal-binding</keyword>
<evidence type="ECO:0000256" key="2">
    <source>
        <dbReference type="ARBA" id="ARBA00022771"/>
    </source>
</evidence>
<proteinExistence type="predicted"/>
<dbReference type="KEGG" id="cdet:87951958"/>
<sequence>MASLERRRQIRFRLCTECQSTAYCSVECQQTDWRPHRLLCKQFRRMGPRPSPSHHLVVYFPMEVDRPTLAWVGTTLAERGGGGSYYLPVLDHLLTVPGNNCNIGRSVQVVQGNLLRGRPTNPYILHVYYLDDLGIRNLVTNKALHGTVPPLVGDTWGETI</sequence>
<name>A0AAX4J4E1_9PEZI</name>
<keyword evidence="2 4" id="KW-0863">Zinc-finger</keyword>
<reference evidence="7" key="1">
    <citation type="journal article" date="2023" name="bioRxiv">
        <title>Complete genome of the Medicago anthracnose fungus, Colletotrichum destructivum, reveals a mini-chromosome-like region within a core chromosome.</title>
        <authorList>
            <person name="Lapalu N."/>
            <person name="Simon A."/>
            <person name="Lu A."/>
            <person name="Plaumann P.-L."/>
            <person name="Amselem J."/>
            <person name="Pigne S."/>
            <person name="Auger A."/>
            <person name="Koch C."/>
            <person name="Dallery J.-F."/>
            <person name="O'Connell R.J."/>
        </authorList>
    </citation>
    <scope>NUCLEOTIDE SEQUENCE [LARGE SCALE GENOMIC DNA]</scope>
    <source>
        <strain evidence="7">CBS 520.97</strain>
    </source>
</reference>
<dbReference type="InterPro" id="IPR002893">
    <property type="entry name" value="Znf_MYND"/>
</dbReference>
<evidence type="ECO:0000313" key="7">
    <source>
        <dbReference type="Proteomes" id="UP001322277"/>
    </source>
</evidence>
<gene>
    <name evidence="6" type="ORF">CDEST_15458</name>
</gene>
<dbReference type="RefSeq" id="XP_062787665.1">
    <property type="nucleotide sequence ID" value="XM_062931614.1"/>
</dbReference>
<dbReference type="AlphaFoldDB" id="A0AAX4J4E1"/>
<dbReference type="SUPFAM" id="SSF144232">
    <property type="entry name" value="HIT/MYND zinc finger-like"/>
    <property type="match status" value="1"/>
</dbReference>
<dbReference type="Proteomes" id="UP001322277">
    <property type="component" value="Chromosome 11"/>
</dbReference>
<dbReference type="EMBL" id="CP137315">
    <property type="protein sequence ID" value="WQF90444.1"/>
    <property type="molecule type" value="Genomic_DNA"/>
</dbReference>
<dbReference type="Gene3D" id="6.10.140.2220">
    <property type="match status" value="1"/>
</dbReference>
<protein>
    <submittedName>
        <fullName evidence="6">Zinc finger, MYND-type</fullName>
    </submittedName>
</protein>
<dbReference type="PROSITE" id="PS50865">
    <property type="entry name" value="ZF_MYND_2"/>
    <property type="match status" value="1"/>
</dbReference>
<keyword evidence="3" id="KW-0862">Zinc</keyword>
<dbReference type="GO" id="GO:0008270">
    <property type="term" value="F:zinc ion binding"/>
    <property type="evidence" value="ECO:0007669"/>
    <property type="project" value="UniProtKB-KW"/>
</dbReference>
<evidence type="ECO:0000256" key="1">
    <source>
        <dbReference type="ARBA" id="ARBA00022723"/>
    </source>
</evidence>